<dbReference type="Proteomes" id="UP001165121">
    <property type="component" value="Unassembled WGS sequence"/>
</dbReference>
<accession>A0A9W6WV72</accession>
<evidence type="ECO:0000313" key="3">
    <source>
        <dbReference type="Proteomes" id="UP001165121"/>
    </source>
</evidence>
<reference evidence="2" key="1">
    <citation type="submission" date="2023-04" db="EMBL/GenBank/DDBJ databases">
        <title>Phytophthora fragariaefolia NBRC 109709.</title>
        <authorList>
            <person name="Ichikawa N."/>
            <person name="Sato H."/>
            <person name="Tonouchi N."/>
        </authorList>
    </citation>
    <scope>NUCLEOTIDE SEQUENCE</scope>
    <source>
        <strain evidence="2">NBRC 109709</strain>
    </source>
</reference>
<feature type="region of interest" description="Disordered" evidence="1">
    <location>
        <begin position="235"/>
        <end position="283"/>
    </location>
</feature>
<name>A0A9W6WV72_9STRA</name>
<feature type="compositionally biased region" description="Acidic residues" evidence="1">
    <location>
        <begin position="255"/>
        <end position="268"/>
    </location>
</feature>
<organism evidence="2 3">
    <name type="scientific">Phytophthora fragariaefolia</name>
    <dbReference type="NCBI Taxonomy" id="1490495"/>
    <lineage>
        <taxon>Eukaryota</taxon>
        <taxon>Sar</taxon>
        <taxon>Stramenopiles</taxon>
        <taxon>Oomycota</taxon>
        <taxon>Peronosporomycetes</taxon>
        <taxon>Peronosporales</taxon>
        <taxon>Peronosporaceae</taxon>
        <taxon>Phytophthora</taxon>
    </lineage>
</organism>
<sequence length="385" mass="41001">MVKPVGKVVFDFEVTARDLSFKSVWRELKRDGWSRKPPPRRSLDERYFYIRPDGSPAGTGGVNYFRGEQAVLVYYANGMDVLCVLVCFTANLLFSARNTQLATAHDVVRLNNAADTEEAAAQAQSASVSTAQAASPPATAIGDAPSIAGPFQPAAPVQAASTTAQDIAVLPAQAPPFSPSTCARELITTSPHIEDKDDDDAASIDHREGSSDVADDDEAEEEEVTARGNELLADNDDDLNAVDNSSNTNFGAVESGDEAEKDDVEIGEYDSSGGTEHEGALDDIGDDQKETETEIAAEVLFAEKVLDTFGGEDEVLAENLKNAALRSIAASGWEAVEAPDIHERLMAPYEPVNDAGSYPGLRQGYSGPTAEVLRHGDSPVTLSFS</sequence>
<dbReference type="PANTHER" id="PTHR37069:SF2">
    <property type="entry name" value="PIGGYBAC TRANSPOSABLE ELEMENT-DERIVED PROTEIN DOMAIN-CONTAINING PROTEIN"/>
    <property type="match status" value="1"/>
</dbReference>
<dbReference type="PANTHER" id="PTHR37069">
    <property type="entry name" value="DDE_TNP_1_7 DOMAIN-CONTAINING PROTEIN"/>
    <property type="match status" value="1"/>
</dbReference>
<comment type="caution">
    <text evidence="2">The sequence shown here is derived from an EMBL/GenBank/DDBJ whole genome shotgun (WGS) entry which is preliminary data.</text>
</comment>
<feature type="region of interest" description="Disordered" evidence="1">
    <location>
        <begin position="121"/>
        <end position="147"/>
    </location>
</feature>
<dbReference type="EMBL" id="BSXT01000144">
    <property type="protein sequence ID" value="GMF18922.1"/>
    <property type="molecule type" value="Genomic_DNA"/>
</dbReference>
<gene>
    <name evidence="2" type="ORF">Pfra01_000181300</name>
</gene>
<protein>
    <submittedName>
        <fullName evidence="2">Unnamed protein product</fullName>
    </submittedName>
</protein>
<feature type="region of interest" description="Disordered" evidence="1">
    <location>
        <begin position="189"/>
        <end position="222"/>
    </location>
</feature>
<proteinExistence type="predicted"/>
<feature type="compositionally biased region" description="Low complexity" evidence="1">
    <location>
        <begin position="121"/>
        <end position="140"/>
    </location>
</feature>
<keyword evidence="3" id="KW-1185">Reference proteome</keyword>
<evidence type="ECO:0000313" key="2">
    <source>
        <dbReference type="EMBL" id="GMF18922.1"/>
    </source>
</evidence>
<dbReference type="AlphaFoldDB" id="A0A9W6WV72"/>
<evidence type="ECO:0000256" key="1">
    <source>
        <dbReference type="SAM" id="MobiDB-lite"/>
    </source>
</evidence>
<feature type="compositionally biased region" description="Acidic residues" evidence="1">
    <location>
        <begin position="213"/>
        <end position="222"/>
    </location>
</feature>
<dbReference type="OrthoDB" id="129248at2759"/>